<feature type="non-terminal residue" evidence="2">
    <location>
        <position position="38"/>
    </location>
</feature>
<dbReference type="EMBL" id="CADCUO010000020">
    <property type="protein sequence ID" value="CAA9373462.1"/>
    <property type="molecule type" value="Genomic_DNA"/>
</dbReference>
<evidence type="ECO:0000256" key="1">
    <source>
        <dbReference type="SAM" id="MobiDB-lite"/>
    </source>
</evidence>
<dbReference type="AlphaFoldDB" id="A0A6J4MZT3"/>
<proteinExistence type="predicted"/>
<name>A0A6J4MZT3_9ACTN</name>
<evidence type="ECO:0000313" key="2">
    <source>
        <dbReference type="EMBL" id="CAA9373462.1"/>
    </source>
</evidence>
<organism evidence="2">
    <name type="scientific">uncultured Propionibacteriaceae bacterium</name>
    <dbReference type="NCBI Taxonomy" id="257457"/>
    <lineage>
        <taxon>Bacteria</taxon>
        <taxon>Bacillati</taxon>
        <taxon>Actinomycetota</taxon>
        <taxon>Actinomycetes</taxon>
        <taxon>Propionibacteriales</taxon>
        <taxon>Propionibacteriaceae</taxon>
        <taxon>environmental samples</taxon>
    </lineage>
</organism>
<feature type="non-terminal residue" evidence="2">
    <location>
        <position position="1"/>
    </location>
</feature>
<reference evidence="2" key="1">
    <citation type="submission" date="2020-02" db="EMBL/GenBank/DDBJ databases">
        <authorList>
            <person name="Meier V. D."/>
        </authorList>
    </citation>
    <scope>NUCLEOTIDE SEQUENCE</scope>
    <source>
        <strain evidence="2">AVDCRST_MAG75</strain>
    </source>
</reference>
<sequence length="38" mass="3900">GGSSRGAAARDRSGASRCRSTYRRRGAGRVGADNPPPL</sequence>
<gene>
    <name evidence="2" type="ORF">AVDCRST_MAG75-297</name>
</gene>
<protein>
    <submittedName>
        <fullName evidence="2">Uncharacterized protein</fullName>
    </submittedName>
</protein>
<feature type="region of interest" description="Disordered" evidence="1">
    <location>
        <begin position="1"/>
        <end position="38"/>
    </location>
</feature>
<accession>A0A6J4MZT3</accession>